<gene>
    <name evidence="2" type="ORF">B0G62_106197</name>
</gene>
<evidence type="ECO:0000256" key="1">
    <source>
        <dbReference type="SAM" id="MobiDB-lite"/>
    </source>
</evidence>
<reference evidence="2 3" key="1">
    <citation type="submission" date="2018-01" db="EMBL/GenBank/DDBJ databases">
        <title>Genomic Encyclopedia of Type Strains, Phase III (KMG-III): the genomes of soil and plant-associated and newly described type strains.</title>
        <authorList>
            <person name="Whitman W."/>
        </authorList>
    </citation>
    <scope>NUCLEOTIDE SEQUENCE [LARGE SCALE GENOMIC DNA]</scope>
    <source>
        <strain evidence="2 3">JCM 18070</strain>
    </source>
</reference>
<organism evidence="2 3">
    <name type="scientific">Paraburkholderia eburnea</name>
    <dbReference type="NCBI Taxonomy" id="1189126"/>
    <lineage>
        <taxon>Bacteria</taxon>
        <taxon>Pseudomonadati</taxon>
        <taxon>Pseudomonadota</taxon>
        <taxon>Betaproteobacteria</taxon>
        <taxon>Burkholderiales</taxon>
        <taxon>Burkholderiaceae</taxon>
        <taxon>Paraburkholderia</taxon>
    </lineage>
</organism>
<feature type="region of interest" description="Disordered" evidence="1">
    <location>
        <begin position="204"/>
        <end position="285"/>
    </location>
</feature>
<dbReference type="EMBL" id="PQGA01000006">
    <property type="protein sequence ID" value="POR51663.1"/>
    <property type="molecule type" value="Genomic_DNA"/>
</dbReference>
<dbReference type="AlphaFoldDB" id="A0A2S4MA81"/>
<feature type="compositionally biased region" description="Polar residues" evidence="1">
    <location>
        <begin position="264"/>
        <end position="275"/>
    </location>
</feature>
<evidence type="ECO:0000313" key="3">
    <source>
        <dbReference type="Proteomes" id="UP000237381"/>
    </source>
</evidence>
<comment type="caution">
    <text evidence="2">The sequence shown here is derived from an EMBL/GenBank/DDBJ whole genome shotgun (WGS) entry which is preliminary data.</text>
</comment>
<evidence type="ECO:0000313" key="2">
    <source>
        <dbReference type="EMBL" id="POR51663.1"/>
    </source>
</evidence>
<sequence length="285" mass="31111">MQWPRGIRPFEEAVERRQKMTSFYFDMNTPLRTCCALLCAAVFSSVLLTGCAVDSHGAYRLDADELTASKLYPFQTAFGNAVLRRTLDGRYQIKLYDRQAIFDVARTDGVVVDSVLTANNETYVTLRIPRPACPFVYRTLLVKQNEVDHYDIPADCSTPVSFALEDGHLLAVQQKAFNARYWKMTDTTVVSAIVPSPLPLVDVHPSRAGNAGRSESASVSQHRTPLRHKSANSGTVSANATDAGTDPTGGARHLAGASVVGTPQKISTADSSNRTPVHIDLDDSH</sequence>
<keyword evidence="3" id="KW-1185">Reference proteome</keyword>
<proteinExistence type="predicted"/>
<name>A0A2S4MA81_9BURK</name>
<dbReference type="Proteomes" id="UP000237381">
    <property type="component" value="Unassembled WGS sequence"/>
</dbReference>
<protein>
    <submittedName>
        <fullName evidence="2">Uncharacterized protein</fullName>
    </submittedName>
</protein>
<feature type="compositionally biased region" description="Polar residues" evidence="1">
    <location>
        <begin position="231"/>
        <end position="242"/>
    </location>
</feature>
<accession>A0A2S4MA81</accession>
<feature type="compositionally biased region" description="Polar residues" evidence="1">
    <location>
        <begin position="213"/>
        <end position="223"/>
    </location>
</feature>